<protein>
    <submittedName>
        <fullName evidence="1">Uncharacterized protein</fullName>
    </submittedName>
</protein>
<evidence type="ECO:0000313" key="2">
    <source>
        <dbReference type="Proteomes" id="UP000009138"/>
    </source>
</evidence>
<dbReference type="RefSeq" id="XP_067512140.1">
    <property type="nucleotide sequence ID" value="XM_067656039.1"/>
</dbReference>
<reference evidence="1 2" key="1">
    <citation type="journal article" date="2009" name="PLoS Genet.">
        <title>Genomic analysis of the basal lineage fungus Rhizopus oryzae reveals a whole-genome duplication.</title>
        <authorList>
            <person name="Ma L.-J."/>
            <person name="Ibrahim A.S."/>
            <person name="Skory C."/>
            <person name="Grabherr M.G."/>
            <person name="Burger G."/>
            <person name="Butler M."/>
            <person name="Elias M."/>
            <person name="Idnurm A."/>
            <person name="Lang B.F."/>
            <person name="Sone T."/>
            <person name="Abe A."/>
            <person name="Calvo S.E."/>
            <person name="Corrochano L.M."/>
            <person name="Engels R."/>
            <person name="Fu J."/>
            <person name="Hansberg W."/>
            <person name="Kim J.-M."/>
            <person name="Kodira C.D."/>
            <person name="Koehrsen M.J."/>
            <person name="Liu B."/>
            <person name="Miranda-Saavedra D."/>
            <person name="O'Leary S."/>
            <person name="Ortiz-Castellanos L."/>
            <person name="Poulter R."/>
            <person name="Rodriguez-Romero J."/>
            <person name="Ruiz-Herrera J."/>
            <person name="Shen Y.-Q."/>
            <person name="Zeng Q."/>
            <person name="Galagan J."/>
            <person name="Birren B.W."/>
            <person name="Cuomo C.A."/>
            <person name="Wickes B.L."/>
        </authorList>
    </citation>
    <scope>NUCLEOTIDE SEQUENCE [LARGE SCALE GENOMIC DNA]</scope>
    <source>
        <strain evidence="2">RA 99-880 / ATCC MYA-4621 / FGSC 9543 / NRRL 43880</strain>
    </source>
</reference>
<dbReference type="EMBL" id="CH476732">
    <property type="protein sequence ID" value="EIE76744.1"/>
    <property type="molecule type" value="Genomic_DNA"/>
</dbReference>
<proteinExistence type="predicted"/>
<dbReference type="VEuPathDB" id="FungiDB:RO3G_01448"/>
<dbReference type="GeneID" id="93608420"/>
<accession>I1BKL4</accession>
<keyword evidence="2" id="KW-1185">Reference proteome</keyword>
<name>I1BKL4_RHIO9</name>
<dbReference type="InParanoid" id="I1BKL4"/>
<dbReference type="Proteomes" id="UP000009138">
    <property type="component" value="Unassembled WGS sequence"/>
</dbReference>
<dbReference type="AlphaFoldDB" id="I1BKL4"/>
<evidence type="ECO:0000313" key="1">
    <source>
        <dbReference type="EMBL" id="EIE76744.1"/>
    </source>
</evidence>
<gene>
    <name evidence="1" type="ORF">RO3G_01448</name>
</gene>
<organism evidence="1 2">
    <name type="scientific">Rhizopus delemar (strain RA 99-880 / ATCC MYA-4621 / FGSC 9543 / NRRL 43880)</name>
    <name type="common">Mucormycosis agent</name>
    <name type="synonym">Rhizopus arrhizus var. delemar</name>
    <dbReference type="NCBI Taxonomy" id="246409"/>
    <lineage>
        <taxon>Eukaryota</taxon>
        <taxon>Fungi</taxon>
        <taxon>Fungi incertae sedis</taxon>
        <taxon>Mucoromycota</taxon>
        <taxon>Mucoromycotina</taxon>
        <taxon>Mucoromycetes</taxon>
        <taxon>Mucorales</taxon>
        <taxon>Mucorineae</taxon>
        <taxon>Rhizopodaceae</taxon>
        <taxon>Rhizopus</taxon>
    </lineage>
</organism>
<sequence>MANNNIKETYKECYIINERLCSRRMVKSLPQFLMMETLVANSNPGDFVSKESTVLKRHEGSFSAIGDKVDLRVCCQVQKNGRFDQRGVCEEYWKR</sequence>